<evidence type="ECO:0000256" key="1">
    <source>
        <dbReference type="SAM" id="MobiDB-lite"/>
    </source>
</evidence>
<dbReference type="EMBL" id="CP016634">
    <property type="protein sequence ID" value="ANY88926.1"/>
    <property type="molecule type" value="Genomic_DNA"/>
</dbReference>
<evidence type="ECO:0000313" key="2">
    <source>
        <dbReference type="EMBL" id="ANY88926.1"/>
    </source>
</evidence>
<organism evidence="2">
    <name type="scientific">Pseudomonas putida</name>
    <name type="common">Arthrobacter siderocapsulatus</name>
    <dbReference type="NCBI Taxonomy" id="303"/>
    <lineage>
        <taxon>Bacteria</taxon>
        <taxon>Pseudomonadati</taxon>
        <taxon>Pseudomonadota</taxon>
        <taxon>Gammaproteobacteria</taxon>
        <taxon>Pseudomonadales</taxon>
        <taxon>Pseudomonadaceae</taxon>
        <taxon>Pseudomonas</taxon>
    </lineage>
</organism>
<accession>A0A1B2F9X3</accession>
<feature type="compositionally biased region" description="Polar residues" evidence="1">
    <location>
        <begin position="76"/>
        <end position="92"/>
    </location>
</feature>
<protein>
    <submittedName>
        <fullName evidence="2">Uncharacterized protein</fullName>
    </submittedName>
</protein>
<proteinExistence type="predicted"/>
<reference evidence="2" key="1">
    <citation type="submission" date="2016-07" db="EMBL/GenBank/DDBJ databases">
        <title>New class B carbapenemase carried by novel plasmid in Pseudomonas putida enviromental strain in eastern Amazonia.</title>
        <authorList>
            <person name="Souza C.O."/>
            <person name="Lima K.V."/>
            <person name="Brasiliense D.M."/>
            <person name="Perez-Chaparro P.J."/>
            <person name="Mamizuka E.M."/>
            <person name="Lima M.O."/>
            <person name="Lima L.N."/>
            <person name="McCulloch J.A."/>
        </authorList>
    </citation>
    <scope>NUCLEOTIDE SEQUENCE [LARGE SCALE GENOMIC DNA]</scope>
    <source>
        <strain evidence="2">IEC33019</strain>
    </source>
</reference>
<feature type="region of interest" description="Disordered" evidence="1">
    <location>
        <begin position="72"/>
        <end position="92"/>
    </location>
</feature>
<dbReference type="RefSeq" id="WP_099593801.1">
    <property type="nucleotide sequence ID" value="NZ_CP016634.1"/>
</dbReference>
<sequence>MIHQLFGIPQLQETPEAEAARAPAQARRQRGLTDADLADLQAQAFQLRQAREAAQSVPTGAAVEQYTLEVVAGGNAANTRRQRPGSSLGINT</sequence>
<feature type="region of interest" description="Disordered" evidence="1">
    <location>
        <begin position="1"/>
        <end position="31"/>
    </location>
</feature>
<dbReference type="AlphaFoldDB" id="A0A1B2F9X3"/>
<gene>
    <name evidence="2" type="ORF">IEC33019_3401</name>
</gene>
<name>A0A1B2F9X3_PSEPU</name>